<reference evidence="1 2" key="1">
    <citation type="submission" date="2024-01" db="EMBL/GenBank/DDBJ databases">
        <authorList>
            <person name="Waweru B."/>
        </authorList>
    </citation>
    <scope>NUCLEOTIDE SEQUENCE [LARGE SCALE GENOMIC DNA]</scope>
</reference>
<accession>A0AAV1R5E3</accession>
<dbReference type="AlphaFoldDB" id="A0AAV1R5E3"/>
<evidence type="ECO:0000313" key="1">
    <source>
        <dbReference type="EMBL" id="CAK7328207.1"/>
    </source>
</evidence>
<sequence length="97" mass="10710">MCQHFILYRGKGASISSKLNKDVAEPLHRSSEDPESGNLEFQFLHNPSCADVLTKHGTALAIEMSLAMYCFLVGAVSPPSYIAGHRDIKEQQYVIIS</sequence>
<proteinExistence type="predicted"/>
<dbReference type="EMBL" id="CAWUPB010000893">
    <property type="protein sequence ID" value="CAK7328207.1"/>
    <property type="molecule type" value="Genomic_DNA"/>
</dbReference>
<name>A0AAV1R5E3_9ROSI</name>
<keyword evidence="2" id="KW-1185">Reference proteome</keyword>
<comment type="caution">
    <text evidence="1">The sequence shown here is derived from an EMBL/GenBank/DDBJ whole genome shotgun (WGS) entry which is preliminary data.</text>
</comment>
<dbReference type="Proteomes" id="UP001314170">
    <property type="component" value="Unassembled WGS sequence"/>
</dbReference>
<gene>
    <name evidence="1" type="ORF">DCAF_LOCUS5928</name>
</gene>
<organism evidence="1 2">
    <name type="scientific">Dovyalis caffra</name>
    <dbReference type="NCBI Taxonomy" id="77055"/>
    <lineage>
        <taxon>Eukaryota</taxon>
        <taxon>Viridiplantae</taxon>
        <taxon>Streptophyta</taxon>
        <taxon>Embryophyta</taxon>
        <taxon>Tracheophyta</taxon>
        <taxon>Spermatophyta</taxon>
        <taxon>Magnoliopsida</taxon>
        <taxon>eudicotyledons</taxon>
        <taxon>Gunneridae</taxon>
        <taxon>Pentapetalae</taxon>
        <taxon>rosids</taxon>
        <taxon>fabids</taxon>
        <taxon>Malpighiales</taxon>
        <taxon>Salicaceae</taxon>
        <taxon>Flacourtieae</taxon>
        <taxon>Dovyalis</taxon>
    </lineage>
</organism>
<evidence type="ECO:0000313" key="2">
    <source>
        <dbReference type="Proteomes" id="UP001314170"/>
    </source>
</evidence>
<protein>
    <submittedName>
        <fullName evidence="1">Uncharacterized protein</fullName>
    </submittedName>
</protein>